<comment type="caution">
    <text evidence="4">The sequence shown here is derived from an EMBL/GenBank/DDBJ whole genome shotgun (WGS) entry which is preliminary data.</text>
</comment>
<gene>
    <name evidence="4" type="ORF">CSA25_02720</name>
</gene>
<dbReference type="InterPro" id="IPR003743">
    <property type="entry name" value="Zf-RING_7"/>
</dbReference>
<dbReference type="Gene3D" id="1.10.287.1490">
    <property type="match status" value="1"/>
</dbReference>
<feature type="domain" description="C4-type zinc ribbon" evidence="2">
    <location>
        <begin position="199"/>
        <end position="231"/>
    </location>
</feature>
<organism evidence="4 5">
    <name type="scientific">Desulfobacter postgatei</name>
    <dbReference type="NCBI Taxonomy" id="2293"/>
    <lineage>
        <taxon>Bacteria</taxon>
        <taxon>Pseudomonadati</taxon>
        <taxon>Thermodesulfobacteriota</taxon>
        <taxon>Desulfobacteria</taxon>
        <taxon>Desulfobacterales</taxon>
        <taxon>Desulfobacteraceae</taxon>
        <taxon>Desulfobacter</taxon>
    </lineage>
</organism>
<dbReference type="Pfam" id="PF24481">
    <property type="entry name" value="CT398_CC"/>
    <property type="match status" value="1"/>
</dbReference>
<dbReference type="Proteomes" id="UP000231203">
    <property type="component" value="Unassembled WGS sequence"/>
</dbReference>
<dbReference type="PANTHER" id="PTHR39082">
    <property type="entry name" value="PHOSPHOLIPASE C-BETA-2-RELATED"/>
    <property type="match status" value="1"/>
</dbReference>
<dbReference type="AlphaFoldDB" id="A0A2G6MS94"/>
<evidence type="ECO:0000313" key="5">
    <source>
        <dbReference type="Proteomes" id="UP000231203"/>
    </source>
</evidence>
<dbReference type="PANTHER" id="PTHR39082:SF1">
    <property type="entry name" value="SCAVENGER RECEPTOR CLASS A MEMBER 3"/>
    <property type="match status" value="1"/>
</dbReference>
<name>A0A2G6MS94_9BACT</name>
<dbReference type="EMBL" id="PDTI01000024">
    <property type="protein sequence ID" value="PIE62978.1"/>
    <property type="molecule type" value="Genomic_DNA"/>
</dbReference>
<evidence type="ECO:0000313" key="4">
    <source>
        <dbReference type="EMBL" id="PIE62978.1"/>
    </source>
</evidence>
<dbReference type="InterPro" id="IPR056003">
    <property type="entry name" value="CT398_CC_hairpin"/>
</dbReference>
<sequence>MSKPDIATLVKLQEAETEIVRLNEVLNEIEKKKSKLASRLKQFAAALKENAEQLEKLEKNCLDSENEIKIVDARIVKSNETLRNVTTNREYQVLLREVDDNKKRKDALETELLQIMEDREKSQTIVDESKKEYQQLEEQIKAEQNQIEEQTTKDRKRLGEYLESQKEIGASLDPKLLEQFKRISRMNQGSAVAGVQDQVCLGCFMNIPPQLYIEVQRGNELIFCPQCSRILYYEKG</sequence>
<evidence type="ECO:0000259" key="2">
    <source>
        <dbReference type="Pfam" id="PF02591"/>
    </source>
</evidence>
<evidence type="ECO:0000256" key="1">
    <source>
        <dbReference type="SAM" id="Coils"/>
    </source>
</evidence>
<evidence type="ECO:0000259" key="3">
    <source>
        <dbReference type="Pfam" id="PF24481"/>
    </source>
</evidence>
<reference evidence="4 5" key="1">
    <citation type="submission" date="2017-10" db="EMBL/GenBank/DDBJ databases">
        <title>Novel microbial diversity and functional potential in the marine mammal oral microbiome.</title>
        <authorList>
            <person name="Dudek N.K."/>
            <person name="Sun C.L."/>
            <person name="Burstein D."/>
            <person name="Kantor R.S."/>
            <person name="Aliaga Goltsman D.S."/>
            <person name="Bik E.M."/>
            <person name="Thomas B.C."/>
            <person name="Banfield J.F."/>
            <person name="Relman D.A."/>
        </authorList>
    </citation>
    <scope>NUCLEOTIDE SEQUENCE [LARGE SCALE GENOMIC DNA]</scope>
    <source>
        <strain evidence="4">DOLJORAL78_47_202</strain>
    </source>
</reference>
<dbReference type="InterPro" id="IPR052376">
    <property type="entry name" value="Oxidative_Scav/Glycosyltrans"/>
</dbReference>
<feature type="domain" description="CT398-like coiled coil hairpin" evidence="3">
    <location>
        <begin position="13"/>
        <end position="184"/>
    </location>
</feature>
<accession>A0A2G6MS94</accession>
<keyword evidence="1" id="KW-0175">Coiled coil</keyword>
<protein>
    <submittedName>
        <fullName evidence="4">Nucleotide-binding protein</fullName>
    </submittedName>
</protein>
<feature type="coiled-coil region" evidence="1">
    <location>
        <begin position="12"/>
        <end position="153"/>
    </location>
</feature>
<dbReference type="Pfam" id="PF02591">
    <property type="entry name" value="Zn_ribbon_9"/>
    <property type="match status" value="1"/>
</dbReference>
<proteinExistence type="predicted"/>